<dbReference type="Proteomes" id="UP000095283">
    <property type="component" value="Unplaced"/>
</dbReference>
<name>A0A1I7XQV3_HETBA</name>
<accession>A0A1I7XQV3</accession>
<evidence type="ECO:0000313" key="3">
    <source>
        <dbReference type="WBParaSite" id="Hba_20175"/>
    </source>
</evidence>
<evidence type="ECO:0000313" key="2">
    <source>
        <dbReference type="Proteomes" id="UP000095283"/>
    </source>
</evidence>
<sequence length="130" mass="15242">MREEVLLRKLLADGEGTGEERRFQIVIQLLRNLRNPNTANRADGIKILKNVRHFQYWKLNCGRLILCFYRFEFADEDDTIDSESLDTADKKDEDKEERSDVEVTEKGKISKESSDPAWFLWEHVVAYGCD</sequence>
<protein>
    <submittedName>
        <fullName evidence="3">ENTH domain-containing protein</fullName>
    </submittedName>
</protein>
<evidence type="ECO:0000256" key="1">
    <source>
        <dbReference type="SAM" id="MobiDB-lite"/>
    </source>
</evidence>
<organism evidence="2 3">
    <name type="scientific">Heterorhabditis bacteriophora</name>
    <name type="common">Entomopathogenic nematode worm</name>
    <dbReference type="NCBI Taxonomy" id="37862"/>
    <lineage>
        <taxon>Eukaryota</taxon>
        <taxon>Metazoa</taxon>
        <taxon>Ecdysozoa</taxon>
        <taxon>Nematoda</taxon>
        <taxon>Chromadorea</taxon>
        <taxon>Rhabditida</taxon>
        <taxon>Rhabditina</taxon>
        <taxon>Rhabditomorpha</taxon>
        <taxon>Strongyloidea</taxon>
        <taxon>Heterorhabditidae</taxon>
        <taxon>Heterorhabditis</taxon>
    </lineage>
</organism>
<feature type="region of interest" description="Disordered" evidence="1">
    <location>
        <begin position="82"/>
        <end position="113"/>
    </location>
</feature>
<dbReference type="WBParaSite" id="Hba_20175">
    <property type="protein sequence ID" value="Hba_20175"/>
    <property type="gene ID" value="Hba_20175"/>
</dbReference>
<reference evidence="3" key="1">
    <citation type="submission" date="2016-11" db="UniProtKB">
        <authorList>
            <consortium name="WormBaseParasite"/>
        </authorList>
    </citation>
    <scope>IDENTIFICATION</scope>
</reference>
<keyword evidence="2" id="KW-1185">Reference proteome</keyword>
<proteinExistence type="predicted"/>
<feature type="compositionally biased region" description="Basic and acidic residues" evidence="1">
    <location>
        <begin position="87"/>
        <end position="113"/>
    </location>
</feature>
<dbReference type="AlphaFoldDB" id="A0A1I7XQV3"/>